<dbReference type="Proteomes" id="UP000285532">
    <property type="component" value="Unassembled WGS sequence"/>
</dbReference>
<gene>
    <name evidence="2" type="ORF">FAM18172_01600</name>
</gene>
<dbReference type="InterPro" id="IPR005543">
    <property type="entry name" value="PASTA_dom"/>
</dbReference>
<evidence type="ECO:0000313" key="2">
    <source>
        <dbReference type="EMBL" id="RND86059.1"/>
    </source>
</evidence>
<sequence length="131" mass="14499">MGLIKNLGKMARQSLVSDDTVHAVISPIVQKTTEAVEKTVDNNVKVPNVLGMQAKEAKDVLESLGLKVSILQQRTPNKKYAQYAPGEVVEMEYDTPSLILKGVHKGSLVKIYTADESVLTKSRSWRYKLLS</sequence>
<dbReference type="Pfam" id="PF03793">
    <property type="entry name" value="PASTA"/>
    <property type="match status" value="1"/>
</dbReference>
<accession>A0A422MAS7</accession>
<evidence type="ECO:0000259" key="1">
    <source>
        <dbReference type="Pfam" id="PF03793"/>
    </source>
</evidence>
<dbReference type="Gene3D" id="3.30.10.20">
    <property type="match status" value="1"/>
</dbReference>
<dbReference type="CDD" id="cd06577">
    <property type="entry name" value="PASTA_pknB"/>
    <property type="match status" value="1"/>
</dbReference>
<dbReference type="RefSeq" id="WP_003660836.1">
    <property type="nucleotide sequence ID" value="NZ_CBDBYF010000002.1"/>
</dbReference>
<proteinExistence type="predicted"/>
<comment type="caution">
    <text evidence="2">The sequence shown here is derived from an EMBL/GenBank/DDBJ whole genome shotgun (WGS) entry which is preliminary data.</text>
</comment>
<reference evidence="2 3" key="1">
    <citation type="journal article" date="2018" name="Front. Microbiol.">
        <title>Conversion of Methionine to Cysteine in Lactobacillus paracasei Depends on the Highly Mobile cysK-ctl-cysE Gene Cluster.</title>
        <authorList>
            <person name="Wuthrich D."/>
            <person name="Irmler S."/>
            <person name="Berthoud H."/>
            <person name="Guggenbuhl B."/>
            <person name="Eugster E."/>
            <person name="Bruggmann R."/>
        </authorList>
    </citation>
    <scope>NUCLEOTIDE SEQUENCE [LARGE SCALE GENOMIC DNA]</scope>
    <source>
        <strain evidence="2 3">FAM18172</strain>
    </source>
</reference>
<feature type="domain" description="PASTA" evidence="1">
    <location>
        <begin position="44"/>
        <end position="92"/>
    </location>
</feature>
<evidence type="ECO:0000313" key="3">
    <source>
        <dbReference type="Proteomes" id="UP000285532"/>
    </source>
</evidence>
<name>A0A422MAS7_LACPA</name>
<dbReference type="EMBL" id="LKFU01000062">
    <property type="protein sequence ID" value="RND86059.1"/>
    <property type="molecule type" value="Genomic_DNA"/>
</dbReference>
<dbReference type="AlphaFoldDB" id="A0A422MAS7"/>
<organism evidence="2 3">
    <name type="scientific">Lacticaseibacillus paracasei</name>
    <name type="common">Lactobacillus paracasei</name>
    <dbReference type="NCBI Taxonomy" id="1597"/>
    <lineage>
        <taxon>Bacteria</taxon>
        <taxon>Bacillati</taxon>
        <taxon>Bacillota</taxon>
        <taxon>Bacilli</taxon>
        <taxon>Lactobacillales</taxon>
        <taxon>Lactobacillaceae</taxon>
        <taxon>Lacticaseibacillus</taxon>
    </lineage>
</organism>
<protein>
    <submittedName>
        <fullName evidence="2">PASTA domain protein</fullName>
    </submittedName>
</protein>